<dbReference type="PRINTS" id="PR00625">
    <property type="entry name" value="JDOMAIN"/>
</dbReference>
<gene>
    <name evidence="4" type="ORF">GSMUA_259450.1</name>
</gene>
<dbReference type="GO" id="GO:0009408">
    <property type="term" value="P:response to heat"/>
    <property type="evidence" value="ECO:0007669"/>
    <property type="project" value="EnsemblPlants"/>
</dbReference>
<dbReference type="FunCoup" id="A0A804J1U7">
    <property type="interactions" value="11"/>
</dbReference>
<reference evidence="4" key="1">
    <citation type="submission" date="2021-03" db="EMBL/GenBank/DDBJ databases">
        <authorList>
            <consortium name="Genoscope - CEA"/>
            <person name="William W."/>
        </authorList>
    </citation>
    <scope>NUCLEOTIDE SEQUENCE</scope>
    <source>
        <strain evidence="4">Doubled-haploid Pahang</strain>
    </source>
</reference>
<dbReference type="EMBL" id="HG996470">
    <property type="protein sequence ID" value="CAG1837768.1"/>
    <property type="molecule type" value="Genomic_DNA"/>
</dbReference>
<dbReference type="GO" id="GO:0009860">
    <property type="term" value="P:pollen tube growth"/>
    <property type="evidence" value="ECO:0007669"/>
    <property type="project" value="EnsemblPlants"/>
</dbReference>
<dbReference type="KEGG" id="mus:103984172"/>
<dbReference type="Gene3D" id="3.40.30.10">
    <property type="entry name" value="Glutaredoxin"/>
    <property type="match status" value="1"/>
</dbReference>
<feature type="signal peptide" evidence="2">
    <location>
        <begin position="1"/>
        <end position="19"/>
    </location>
</feature>
<dbReference type="Gene3D" id="1.10.287.110">
    <property type="entry name" value="DnaJ domain"/>
    <property type="match status" value="1"/>
</dbReference>
<reference evidence="5" key="2">
    <citation type="submission" date="2021-05" db="UniProtKB">
        <authorList>
            <consortium name="EnsemblPlants"/>
        </authorList>
    </citation>
    <scope>IDENTIFICATION</scope>
    <source>
        <strain evidence="5">subsp. malaccensis</strain>
    </source>
</reference>
<dbReference type="GO" id="GO:0016491">
    <property type="term" value="F:oxidoreductase activity"/>
    <property type="evidence" value="ECO:0007669"/>
    <property type="project" value="EnsemblPlants"/>
</dbReference>
<organism evidence="5 6">
    <name type="scientific">Musa acuminata subsp. malaccensis</name>
    <name type="common">Wild banana</name>
    <name type="synonym">Musa malaccensis</name>
    <dbReference type="NCBI Taxonomy" id="214687"/>
    <lineage>
        <taxon>Eukaryota</taxon>
        <taxon>Viridiplantae</taxon>
        <taxon>Streptophyta</taxon>
        <taxon>Embryophyta</taxon>
        <taxon>Tracheophyta</taxon>
        <taxon>Spermatophyta</taxon>
        <taxon>Magnoliopsida</taxon>
        <taxon>Liliopsida</taxon>
        <taxon>Zingiberales</taxon>
        <taxon>Musaceae</taxon>
        <taxon>Musa</taxon>
    </lineage>
</organism>
<keyword evidence="6" id="KW-1185">Reference proteome</keyword>
<dbReference type="OMA" id="FFISYND"/>
<feature type="coiled-coil region" evidence="1">
    <location>
        <begin position="402"/>
        <end position="429"/>
    </location>
</feature>
<dbReference type="InterPro" id="IPR001623">
    <property type="entry name" value="DnaJ_domain"/>
</dbReference>
<dbReference type="CDD" id="cd06257">
    <property type="entry name" value="DnaJ"/>
    <property type="match status" value="1"/>
</dbReference>
<dbReference type="AlphaFoldDB" id="A0A804J1U7"/>
<dbReference type="GO" id="GO:0005788">
    <property type="term" value="C:endoplasmic reticulum lumen"/>
    <property type="evidence" value="ECO:0007669"/>
    <property type="project" value="EnsemblPlants"/>
</dbReference>
<dbReference type="PANTHER" id="PTHR45184">
    <property type="entry name" value="DNAJ PROTEIN ERDJ3A"/>
    <property type="match status" value="1"/>
</dbReference>
<feature type="chain" id="PRO_5033611535" evidence="2">
    <location>
        <begin position="20"/>
        <end position="576"/>
    </location>
</feature>
<evidence type="ECO:0000256" key="2">
    <source>
        <dbReference type="SAM" id="SignalP"/>
    </source>
</evidence>
<dbReference type="InParanoid" id="A0A804J1U7"/>
<name>A0A804J1U7_MUSAM</name>
<dbReference type="Proteomes" id="UP000012960">
    <property type="component" value="Unplaced"/>
</dbReference>
<proteinExistence type="predicted"/>
<dbReference type="SUPFAM" id="SSF52833">
    <property type="entry name" value="Thioredoxin-like"/>
    <property type="match status" value="1"/>
</dbReference>
<dbReference type="InterPro" id="IPR052842">
    <property type="entry name" value="ER_Co-chaperone"/>
</dbReference>
<dbReference type="PANTHER" id="PTHR45184:SF1">
    <property type="entry name" value="DNAJ PROTEIN ERDJ3A"/>
    <property type="match status" value="1"/>
</dbReference>
<dbReference type="PROSITE" id="PS50076">
    <property type="entry name" value="DNAJ_2"/>
    <property type="match status" value="1"/>
</dbReference>
<evidence type="ECO:0000313" key="4">
    <source>
        <dbReference type="EMBL" id="CAG1837768.1"/>
    </source>
</evidence>
<keyword evidence="2" id="KW-0732">Signal</keyword>
<sequence length="576" mass="64208">MNLSFFVLVILFLSRPAQSVDPYKVLGVDKSASQRDIQKAFHKLSLKYHPDKNKSKGAQEKFAEINNAYEILSDEEKRKNYDLYGDEKLTPGFGGNYGDEKRNPGFGGNFGNYQGHTTGGPGSSYFTSNQGGWQSMGSKGNARTFSFAFSRNPSVGGNPFGFGFGNIFSDFFGGGMEGGNQHDSFSTFGGPNSQFSSHGNIQDVDLQLFNKQIKDQGLTWLLLFYTSSATGYHVLESIMEDVASSLMGAVKAGKIDCKKQSLCKDMGVSLPKSARLFIYSYKSAEKASLVEYSGDLDPRSLKNFCLDQLPRFSRRIEFSQFDFSPDSSVNRPQVLLLSTKKETPVMWRVISGLYRNHFLFYDAEAHDVSHPMLKRLGVKKLPSVVGKLVTGEMHVLRSGIIVKDLKSGIEELRTLLESFEKKNKVASDHSKKPSQNEEGGNVPFLTTWNIDNLCGEKATVCFIGVFRSSKGRDKLEKIVSEVSRKTLVRQQSKAQTTRDSITYSLLDGNKQPSFLYAFDKLGYGSLDKFIIAYKPRKQKFAAFTGDVTMEAVEKFVSSVLNGDIQFSKVRQQPVIR</sequence>
<accession>A0A804J1U7</accession>
<dbReference type="Gramene" id="Ma05_t07120.1">
    <property type="protein sequence ID" value="Ma05_p07120.1"/>
    <property type="gene ID" value="Ma05_g07120"/>
</dbReference>
<dbReference type="SMART" id="SM00271">
    <property type="entry name" value="DnaJ"/>
    <property type="match status" value="1"/>
</dbReference>
<evidence type="ECO:0000259" key="3">
    <source>
        <dbReference type="PROSITE" id="PS50076"/>
    </source>
</evidence>
<evidence type="ECO:0000313" key="6">
    <source>
        <dbReference type="Proteomes" id="UP000012960"/>
    </source>
</evidence>
<evidence type="ECO:0000313" key="5">
    <source>
        <dbReference type="EnsemblPlants" id="Ma05_p07120.1"/>
    </source>
</evidence>
<dbReference type="OrthoDB" id="10250354at2759"/>
<dbReference type="InterPro" id="IPR036249">
    <property type="entry name" value="Thioredoxin-like_sf"/>
</dbReference>
<dbReference type="InterPro" id="IPR036869">
    <property type="entry name" value="J_dom_sf"/>
</dbReference>
<protein>
    <submittedName>
        <fullName evidence="4">(wild Malaysian banana) hypothetical protein</fullName>
    </submittedName>
</protein>
<dbReference type="SUPFAM" id="SSF46565">
    <property type="entry name" value="Chaperone J-domain"/>
    <property type="match status" value="1"/>
</dbReference>
<dbReference type="InterPro" id="IPR018253">
    <property type="entry name" value="DnaJ_domain_CS"/>
</dbReference>
<evidence type="ECO:0000256" key="1">
    <source>
        <dbReference type="SAM" id="Coils"/>
    </source>
</evidence>
<dbReference type="EnsemblPlants" id="Ma05_t07120.1">
    <property type="protein sequence ID" value="Ma05_p07120.1"/>
    <property type="gene ID" value="Ma05_g07120"/>
</dbReference>
<dbReference type="Pfam" id="PF00226">
    <property type="entry name" value="DnaJ"/>
    <property type="match status" value="1"/>
</dbReference>
<feature type="domain" description="J" evidence="3">
    <location>
        <begin position="21"/>
        <end position="85"/>
    </location>
</feature>
<keyword evidence="1" id="KW-0175">Coiled coil</keyword>
<dbReference type="PROSITE" id="PS00636">
    <property type="entry name" value="DNAJ_1"/>
    <property type="match status" value="1"/>
</dbReference>